<dbReference type="SMART" id="SM00280">
    <property type="entry name" value="KAZAL"/>
    <property type="match status" value="1"/>
</dbReference>
<dbReference type="Gene3D" id="3.30.60.30">
    <property type="match status" value="1"/>
</dbReference>
<dbReference type="RefSeq" id="XP_031767153.1">
    <property type="nucleotide sequence ID" value="XM_031911293.2"/>
</dbReference>
<dbReference type="Pfam" id="PF07648">
    <property type="entry name" value="Kazal_2"/>
    <property type="match status" value="1"/>
</dbReference>
<gene>
    <name evidence="4" type="primary">LOC116413259</name>
</gene>
<dbReference type="GO" id="GO:0004867">
    <property type="term" value="F:serine-type endopeptidase inhibitor activity"/>
    <property type="evidence" value="ECO:0007669"/>
    <property type="project" value="UniProtKB-KW"/>
</dbReference>
<dbReference type="PROSITE" id="PS51465">
    <property type="entry name" value="KAZAL_2"/>
    <property type="match status" value="1"/>
</dbReference>
<keyword evidence="4" id="KW-0646">Protease inhibitor</keyword>
<reference evidence="4" key="1">
    <citation type="submission" date="2025-08" db="UniProtKB">
        <authorList>
            <consortium name="RefSeq"/>
        </authorList>
    </citation>
    <scope>IDENTIFICATION</scope>
    <source>
        <tissue evidence="4">Whole larvae</tissue>
    </source>
</reference>
<proteinExistence type="predicted"/>
<keyword evidence="1" id="KW-0732">Signal</keyword>
<dbReference type="Proteomes" id="UP001652740">
    <property type="component" value="Unplaced"/>
</dbReference>
<feature type="signal peptide" evidence="1">
    <location>
        <begin position="1"/>
        <end position="22"/>
    </location>
</feature>
<dbReference type="SUPFAM" id="SSF100895">
    <property type="entry name" value="Kazal-type serine protease inhibitors"/>
    <property type="match status" value="1"/>
</dbReference>
<dbReference type="AlphaFoldDB" id="A0A6J3C0D0"/>
<dbReference type="OrthoDB" id="328123at2759"/>
<name>A0A6J3C0D0_GALME</name>
<keyword evidence="4" id="KW-0722">Serine protease inhibitor</keyword>
<sequence length="105" mass="11923">MVTVYTFTCLLFIMCCTNGSDSDRWKKMSPFTGTMPKNTWNRALRQGNPIPETEEGPQNKQCICSKIYDPVCASNDNSYYNVCQMECENGTENMTVVHQGNCIPF</sequence>
<feature type="chain" id="PRO_5026777632" evidence="1">
    <location>
        <begin position="23"/>
        <end position="105"/>
    </location>
</feature>
<dbReference type="PROSITE" id="PS00282">
    <property type="entry name" value="KAZAL_1"/>
    <property type="match status" value="1"/>
</dbReference>
<dbReference type="InterPro" id="IPR002350">
    <property type="entry name" value="Kazal_dom"/>
</dbReference>
<feature type="domain" description="Kazal-like" evidence="2">
    <location>
        <begin position="56"/>
        <end position="104"/>
    </location>
</feature>
<dbReference type="CDD" id="cd00104">
    <property type="entry name" value="KAZAL_FS"/>
    <property type="match status" value="1"/>
</dbReference>
<evidence type="ECO:0000259" key="2">
    <source>
        <dbReference type="PROSITE" id="PS51465"/>
    </source>
</evidence>
<dbReference type="InterPro" id="IPR036058">
    <property type="entry name" value="Kazal_dom_sf"/>
</dbReference>
<dbReference type="GeneID" id="116413259"/>
<evidence type="ECO:0000313" key="4">
    <source>
        <dbReference type="RefSeq" id="XP_031767153.1"/>
    </source>
</evidence>
<dbReference type="InParanoid" id="A0A6J3C0D0"/>
<evidence type="ECO:0000313" key="3">
    <source>
        <dbReference type="Proteomes" id="UP001652740"/>
    </source>
</evidence>
<evidence type="ECO:0000256" key="1">
    <source>
        <dbReference type="SAM" id="SignalP"/>
    </source>
</evidence>
<accession>A0A6J3C0D0</accession>
<organism evidence="3 4">
    <name type="scientific">Galleria mellonella</name>
    <name type="common">Greater wax moth</name>
    <dbReference type="NCBI Taxonomy" id="7137"/>
    <lineage>
        <taxon>Eukaryota</taxon>
        <taxon>Metazoa</taxon>
        <taxon>Ecdysozoa</taxon>
        <taxon>Arthropoda</taxon>
        <taxon>Hexapoda</taxon>
        <taxon>Insecta</taxon>
        <taxon>Pterygota</taxon>
        <taxon>Neoptera</taxon>
        <taxon>Endopterygota</taxon>
        <taxon>Lepidoptera</taxon>
        <taxon>Glossata</taxon>
        <taxon>Ditrysia</taxon>
        <taxon>Pyraloidea</taxon>
        <taxon>Pyralidae</taxon>
        <taxon>Galleriinae</taxon>
        <taxon>Galleria</taxon>
    </lineage>
</organism>
<dbReference type="KEGG" id="gmw:116413259"/>
<keyword evidence="3" id="KW-1185">Reference proteome</keyword>
<protein>
    <submittedName>
        <fullName evidence="4">Serine protease inhibitor dipetalogastin-like</fullName>
    </submittedName>
</protein>